<keyword evidence="3" id="KW-1185">Reference proteome</keyword>
<protein>
    <submittedName>
        <fullName evidence="2">Uncharacterized protein</fullName>
    </submittedName>
</protein>
<dbReference type="Gene3D" id="1.20.1250.20">
    <property type="entry name" value="MFS general substrate transporter like domains"/>
    <property type="match status" value="1"/>
</dbReference>
<comment type="caution">
    <text evidence="2">The sequence shown here is derived from an EMBL/GenBank/DDBJ whole genome shotgun (WGS) entry which is preliminary data.</text>
</comment>
<dbReference type="Gramene" id="TVU43190">
    <property type="protein sequence ID" value="TVU43190"/>
    <property type="gene ID" value="EJB05_09635"/>
</dbReference>
<dbReference type="PANTHER" id="PTHR11654">
    <property type="entry name" value="OLIGOPEPTIDE TRANSPORTER-RELATED"/>
    <property type="match status" value="1"/>
</dbReference>
<organism evidence="2 3">
    <name type="scientific">Eragrostis curvula</name>
    <name type="common">weeping love grass</name>
    <dbReference type="NCBI Taxonomy" id="38414"/>
    <lineage>
        <taxon>Eukaryota</taxon>
        <taxon>Viridiplantae</taxon>
        <taxon>Streptophyta</taxon>
        <taxon>Embryophyta</taxon>
        <taxon>Tracheophyta</taxon>
        <taxon>Spermatophyta</taxon>
        <taxon>Magnoliopsida</taxon>
        <taxon>Liliopsida</taxon>
        <taxon>Poales</taxon>
        <taxon>Poaceae</taxon>
        <taxon>PACMAD clade</taxon>
        <taxon>Chloridoideae</taxon>
        <taxon>Eragrostideae</taxon>
        <taxon>Eragrostidinae</taxon>
        <taxon>Eragrostis</taxon>
    </lineage>
</organism>
<dbReference type="OrthoDB" id="8904098at2759"/>
<keyword evidence="1" id="KW-0812">Transmembrane</keyword>
<dbReference type="InterPro" id="IPR036259">
    <property type="entry name" value="MFS_trans_sf"/>
</dbReference>
<dbReference type="Proteomes" id="UP000324897">
    <property type="component" value="Unassembled WGS sequence"/>
</dbReference>
<keyword evidence="1" id="KW-1133">Transmembrane helix</keyword>
<reference evidence="2 3" key="1">
    <citation type="journal article" date="2019" name="Sci. Rep.">
        <title>A high-quality genome of Eragrostis curvula grass provides insights into Poaceae evolution and supports new strategies to enhance forage quality.</title>
        <authorList>
            <person name="Carballo J."/>
            <person name="Santos B.A.C.M."/>
            <person name="Zappacosta D."/>
            <person name="Garbus I."/>
            <person name="Selva J.P."/>
            <person name="Gallo C.A."/>
            <person name="Diaz A."/>
            <person name="Albertini E."/>
            <person name="Caccamo M."/>
            <person name="Echenique V."/>
        </authorList>
    </citation>
    <scope>NUCLEOTIDE SEQUENCE [LARGE SCALE GENOMIC DNA]</scope>
    <source>
        <strain evidence="3">cv. Victoria</strain>
        <tissue evidence="2">Leaf</tissue>
    </source>
</reference>
<gene>
    <name evidence="2" type="ORF">EJB05_09635</name>
</gene>
<evidence type="ECO:0000256" key="1">
    <source>
        <dbReference type="SAM" id="Phobius"/>
    </source>
</evidence>
<dbReference type="EMBL" id="RWGY01000005">
    <property type="protein sequence ID" value="TVU43190.1"/>
    <property type="molecule type" value="Genomic_DNA"/>
</dbReference>
<feature type="non-terminal residue" evidence="2">
    <location>
        <position position="1"/>
    </location>
</feature>
<sequence length="103" mass="11584">MAGGERLSILWLVPQFLVFGVSELFTNVGLMEFFNVTTSRISPRMIHQECTECDNLKCDDNVRVLLLLQGYAMDTRLSTRSFHIPPASQQAIPYAILLLLVPA</sequence>
<accession>A0A5J9W748</accession>
<keyword evidence="1" id="KW-0472">Membrane</keyword>
<dbReference type="AlphaFoldDB" id="A0A5J9W748"/>
<evidence type="ECO:0000313" key="3">
    <source>
        <dbReference type="Proteomes" id="UP000324897"/>
    </source>
</evidence>
<evidence type="ECO:0000313" key="2">
    <source>
        <dbReference type="EMBL" id="TVU43190.1"/>
    </source>
</evidence>
<proteinExistence type="predicted"/>
<feature type="transmembrane region" description="Helical" evidence="1">
    <location>
        <begin position="12"/>
        <end position="34"/>
    </location>
</feature>
<name>A0A5J9W748_9POAL</name>